<evidence type="ECO:0000256" key="1">
    <source>
        <dbReference type="SAM" id="SignalP"/>
    </source>
</evidence>
<feature type="signal peptide" evidence="1">
    <location>
        <begin position="1"/>
        <end position="16"/>
    </location>
</feature>
<reference evidence="2" key="1">
    <citation type="submission" date="2018-01" db="EMBL/GenBank/DDBJ databases">
        <title>An insight into the sialome of Amazonian anophelines.</title>
        <authorList>
            <person name="Ribeiro J.M."/>
            <person name="Scarpassa V."/>
            <person name="Calvo E."/>
        </authorList>
    </citation>
    <scope>NUCLEOTIDE SEQUENCE</scope>
</reference>
<sequence length="71" mass="7946">MVVVVVVVVVVVAVLPDHIMDGKVPPSSQCYHRVPFERPCIHRACWMAEDRDHRTVSGRMVTHRSVVPATS</sequence>
<evidence type="ECO:0000313" key="2">
    <source>
        <dbReference type="EMBL" id="MBW75014.1"/>
    </source>
</evidence>
<organism evidence="2">
    <name type="scientific">Anopheles darlingi</name>
    <name type="common">Mosquito</name>
    <dbReference type="NCBI Taxonomy" id="43151"/>
    <lineage>
        <taxon>Eukaryota</taxon>
        <taxon>Metazoa</taxon>
        <taxon>Ecdysozoa</taxon>
        <taxon>Arthropoda</taxon>
        <taxon>Hexapoda</taxon>
        <taxon>Insecta</taxon>
        <taxon>Pterygota</taxon>
        <taxon>Neoptera</taxon>
        <taxon>Endopterygota</taxon>
        <taxon>Diptera</taxon>
        <taxon>Nematocera</taxon>
        <taxon>Culicoidea</taxon>
        <taxon>Culicidae</taxon>
        <taxon>Anophelinae</taxon>
        <taxon>Anopheles</taxon>
    </lineage>
</organism>
<accession>A0A2M4DBQ2</accession>
<dbReference type="EMBL" id="GGFL01010836">
    <property type="protein sequence ID" value="MBW75014.1"/>
    <property type="molecule type" value="Transcribed_RNA"/>
</dbReference>
<name>A0A2M4DBQ2_ANODA</name>
<dbReference type="AlphaFoldDB" id="A0A2M4DBQ2"/>
<feature type="chain" id="PRO_5014954238" evidence="1">
    <location>
        <begin position="17"/>
        <end position="71"/>
    </location>
</feature>
<keyword evidence="1" id="KW-0732">Signal</keyword>
<proteinExistence type="predicted"/>
<protein>
    <submittedName>
        <fullName evidence="2">Putative secreted protein</fullName>
    </submittedName>
</protein>